<dbReference type="RefSeq" id="WP_187066795.1">
    <property type="nucleotide sequence ID" value="NZ_JACRVF010000002.1"/>
</dbReference>
<comment type="caution">
    <text evidence="2">The sequence shown here is derived from an EMBL/GenBank/DDBJ whole genome shotgun (WGS) entry which is preliminary data.</text>
</comment>
<feature type="domain" description="Beta-lactamase-related" evidence="1">
    <location>
        <begin position="39"/>
        <end position="376"/>
    </location>
</feature>
<gene>
    <name evidence="2" type="ORF">H8S84_07910</name>
</gene>
<proteinExistence type="predicted"/>
<name>A0A923SN23_9BACT</name>
<reference evidence="2" key="1">
    <citation type="submission" date="2020-08" db="EMBL/GenBank/DDBJ databases">
        <title>Pontibacter sp. SD6 16S ribosomal RNA gene Genome sequencing and assembly.</title>
        <authorList>
            <person name="Kang M."/>
        </authorList>
    </citation>
    <scope>NUCLEOTIDE SEQUENCE</scope>
    <source>
        <strain evidence="2">SD6</strain>
    </source>
</reference>
<dbReference type="EMBL" id="JACRVF010000002">
    <property type="protein sequence ID" value="MBC5992755.1"/>
    <property type="molecule type" value="Genomic_DNA"/>
</dbReference>
<dbReference type="Pfam" id="PF00144">
    <property type="entry name" value="Beta-lactamase"/>
    <property type="match status" value="1"/>
</dbReference>
<evidence type="ECO:0000259" key="1">
    <source>
        <dbReference type="Pfam" id="PF00144"/>
    </source>
</evidence>
<evidence type="ECO:0000313" key="3">
    <source>
        <dbReference type="Proteomes" id="UP000603640"/>
    </source>
</evidence>
<dbReference type="AlphaFoldDB" id="A0A923SN23"/>
<sequence>MLKHTAFILSLALLLCNFALGQSKYIYRVDGSKTTASHIDKTITRLMDTANVTGLGISIFNNNEVVYQKAFGYSNAVNKTPLSANTIFYGASLSKAVFAVLVMQLVEEGVIEWDTPLQSYLEKPLSEYGYTKKNTKSWNGYLDLKGDKRYEKITARMCLTHTTGFPNWRFLTSTGYKKDGKLYFQFEPGARYSYSGEGFALLQFVIEQITGKGLEELAQERIFKPLGMCRTSYIYVWQPGQEKQYVYGHDSKENVIPKDEVDDAGAAGSMGTTLADYSKFLEAVLNQQLLKQESYKELFKKQVAISSKQQFGPNSLVETTENEDIALGYGLGWGVLETPYGKGVFKEGGSEGYKHYSILFPETGTGVLIMTNSDNAESIFKELLEITIGDTYTPWQWENYVPYEHKTQQKQ</sequence>
<organism evidence="2 3">
    <name type="scientific">Pontibacter cellulosilyticus</name>
    <dbReference type="NCBI Taxonomy" id="1720253"/>
    <lineage>
        <taxon>Bacteria</taxon>
        <taxon>Pseudomonadati</taxon>
        <taxon>Bacteroidota</taxon>
        <taxon>Cytophagia</taxon>
        <taxon>Cytophagales</taxon>
        <taxon>Hymenobacteraceae</taxon>
        <taxon>Pontibacter</taxon>
    </lineage>
</organism>
<dbReference type="PANTHER" id="PTHR43283:SF18">
    <property type="match status" value="1"/>
</dbReference>
<dbReference type="PANTHER" id="PTHR43283">
    <property type="entry name" value="BETA-LACTAMASE-RELATED"/>
    <property type="match status" value="1"/>
</dbReference>
<keyword evidence="3" id="KW-1185">Reference proteome</keyword>
<accession>A0A923SN23</accession>
<dbReference type="InterPro" id="IPR050789">
    <property type="entry name" value="Diverse_Enzym_Activities"/>
</dbReference>
<dbReference type="Proteomes" id="UP000603640">
    <property type="component" value="Unassembled WGS sequence"/>
</dbReference>
<dbReference type="Gene3D" id="3.40.710.10">
    <property type="entry name" value="DD-peptidase/beta-lactamase superfamily"/>
    <property type="match status" value="1"/>
</dbReference>
<dbReference type="SUPFAM" id="SSF56601">
    <property type="entry name" value="beta-lactamase/transpeptidase-like"/>
    <property type="match status" value="1"/>
</dbReference>
<protein>
    <submittedName>
        <fullName evidence="2">Beta-lactamase family protein</fullName>
    </submittedName>
</protein>
<dbReference type="InterPro" id="IPR001466">
    <property type="entry name" value="Beta-lactam-related"/>
</dbReference>
<evidence type="ECO:0000313" key="2">
    <source>
        <dbReference type="EMBL" id="MBC5992755.1"/>
    </source>
</evidence>
<dbReference type="InterPro" id="IPR012338">
    <property type="entry name" value="Beta-lactam/transpept-like"/>
</dbReference>